<sequence length="256" mass="28958">MTNKDIFKIALAQSAEDCNCSPADFLKSENIVVISRKNPKARSYVPLPLACDLVTYGGNIVAQVSESLKDPVTDFLKNKDFHLFETPQLHLLDDFLSEYGLKTCYMGEYFLPDLNRFRILECRFPTKLLKREDLKALYLPEWSNALSRKENKHLDVMAVGAYDGDQLIGLAGCSKDCKEMYQIGVDVLPQYRRKGIAAALTSRLASEIFKLGKIPFYCAAWSNIISMRNAVNCGFKPAWAELTARETEFVDEQKTT</sequence>
<dbReference type="InterPro" id="IPR016181">
    <property type="entry name" value="Acyl_CoA_acyltransferase"/>
</dbReference>
<evidence type="ECO:0000313" key="3">
    <source>
        <dbReference type="Proteomes" id="UP000823877"/>
    </source>
</evidence>
<dbReference type="EMBL" id="DWXN01000012">
    <property type="protein sequence ID" value="HJB75464.1"/>
    <property type="molecule type" value="Genomic_DNA"/>
</dbReference>
<dbReference type="Proteomes" id="UP000823877">
    <property type="component" value="Unassembled WGS sequence"/>
</dbReference>
<accession>A0A9D2S9Y1</accession>
<dbReference type="GO" id="GO:0016747">
    <property type="term" value="F:acyltransferase activity, transferring groups other than amino-acyl groups"/>
    <property type="evidence" value="ECO:0007669"/>
    <property type="project" value="InterPro"/>
</dbReference>
<evidence type="ECO:0000313" key="2">
    <source>
        <dbReference type="EMBL" id="HJB75464.1"/>
    </source>
</evidence>
<dbReference type="AlphaFoldDB" id="A0A9D2S9Y1"/>
<organism evidence="2 3">
    <name type="scientific">Candidatus Eubacterium faecale</name>
    <dbReference type="NCBI Taxonomy" id="2838568"/>
    <lineage>
        <taxon>Bacteria</taxon>
        <taxon>Bacillati</taxon>
        <taxon>Bacillota</taxon>
        <taxon>Clostridia</taxon>
        <taxon>Eubacteriales</taxon>
        <taxon>Eubacteriaceae</taxon>
        <taxon>Eubacterium</taxon>
    </lineage>
</organism>
<dbReference type="SUPFAM" id="SSF55729">
    <property type="entry name" value="Acyl-CoA N-acyltransferases (Nat)"/>
    <property type="match status" value="1"/>
</dbReference>
<dbReference type="Gene3D" id="3.40.630.30">
    <property type="match status" value="1"/>
</dbReference>
<feature type="domain" description="N-acetyltransferase" evidence="1">
    <location>
        <begin position="118"/>
        <end position="256"/>
    </location>
</feature>
<reference evidence="2" key="2">
    <citation type="submission" date="2021-04" db="EMBL/GenBank/DDBJ databases">
        <authorList>
            <person name="Gilroy R."/>
        </authorList>
    </citation>
    <scope>NUCLEOTIDE SEQUENCE</scope>
    <source>
        <strain evidence="2">CHK188-16595</strain>
    </source>
</reference>
<comment type="caution">
    <text evidence="2">The sequence shown here is derived from an EMBL/GenBank/DDBJ whole genome shotgun (WGS) entry which is preliminary data.</text>
</comment>
<dbReference type="CDD" id="cd04301">
    <property type="entry name" value="NAT_SF"/>
    <property type="match status" value="1"/>
</dbReference>
<name>A0A9D2S9Y1_9FIRM</name>
<protein>
    <submittedName>
        <fullName evidence="2">GNAT family N-acetyltransferase</fullName>
    </submittedName>
</protein>
<dbReference type="Pfam" id="PF00583">
    <property type="entry name" value="Acetyltransf_1"/>
    <property type="match status" value="1"/>
</dbReference>
<gene>
    <name evidence="2" type="ORF">IAA37_07340</name>
</gene>
<dbReference type="PROSITE" id="PS51186">
    <property type="entry name" value="GNAT"/>
    <property type="match status" value="1"/>
</dbReference>
<proteinExistence type="predicted"/>
<evidence type="ECO:0000259" key="1">
    <source>
        <dbReference type="PROSITE" id="PS51186"/>
    </source>
</evidence>
<dbReference type="InterPro" id="IPR000182">
    <property type="entry name" value="GNAT_dom"/>
</dbReference>
<reference evidence="2" key="1">
    <citation type="journal article" date="2021" name="PeerJ">
        <title>Extensive microbial diversity within the chicken gut microbiome revealed by metagenomics and culture.</title>
        <authorList>
            <person name="Gilroy R."/>
            <person name="Ravi A."/>
            <person name="Getino M."/>
            <person name="Pursley I."/>
            <person name="Horton D.L."/>
            <person name="Alikhan N.F."/>
            <person name="Baker D."/>
            <person name="Gharbi K."/>
            <person name="Hall N."/>
            <person name="Watson M."/>
            <person name="Adriaenssens E.M."/>
            <person name="Foster-Nyarko E."/>
            <person name="Jarju S."/>
            <person name="Secka A."/>
            <person name="Antonio M."/>
            <person name="Oren A."/>
            <person name="Chaudhuri R.R."/>
            <person name="La Ragione R."/>
            <person name="Hildebrand F."/>
            <person name="Pallen M.J."/>
        </authorList>
    </citation>
    <scope>NUCLEOTIDE SEQUENCE</scope>
    <source>
        <strain evidence="2">CHK188-16595</strain>
    </source>
</reference>